<dbReference type="PROSITE" id="PS50075">
    <property type="entry name" value="CARRIER"/>
    <property type="match status" value="1"/>
</dbReference>
<dbReference type="AlphaFoldDB" id="A0A1H3TCC3"/>
<dbReference type="PANTHER" id="PTHR45527">
    <property type="entry name" value="NONRIBOSOMAL PEPTIDE SYNTHETASE"/>
    <property type="match status" value="1"/>
</dbReference>
<protein>
    <submittedName>
        <fullName evidence="6">Amino acid adenylation domain-containing protein</fullName>
    </submittedName>
</protein>
<dbReference type="GO" id="GO:0043041">
    <property type="term" value="P:amino acid activation for nonribosomal peptide biosynthetic process"/>
    <property type="evidence" value="ECO:0007669"/>
    <property type="project" value="TreeGrafter"/>
</dbReference>
<dbReference type="GO" id="GO:0009366">
    <property type="term" value="C:enterobactin synthetase complex"/>
    <property type="evidence" value="ECO:0007669"/>
    <property type="project" value="TreeGrafter"/>
</dbReference>
<dbReference type="Pfam" id="PF00501">
    <property type="entry name" value="AMP-binding"/>
    <property type="match status" value="1"/>
</dbReference>
<evidence type="ECO:0000313" key="6">
    <source>
        <dbReference type="EMBL" id="SDZ46979.1"/>
    </source>
</evidence>
<dbReference type="InterPro" id="IPR029058">
    <property type="entry name" value="AB_hydrolase_fold"/>
</dbReference>
<organism evidence="6 7">
    <name type="scientific">Asanoa ishikariensis</name>
    <dbReference type="NCBI Taxonomy" id="137265"/>
    <lineage>
        <taxon>Bacteria</taxon>
        <taxon>Bacillati</taxon>
        <taxon>Actinomycetota</taxon>
        <taxon>Actinomycetes</taxon>
        <taxon>Micromonosporales</taxon>
        <taxon>Micromonosporaceae</taxon>
        <taxon>Asanoa</taxon>
    </lineage>
</organism>
<name>A0A1H3TCC3_9ACTN</name>
<evidence type="ECO:0000259" key="5">
    <source>
        <dbReference type="PROSITE" id="PS50075"/>
    </source>
</evidence>
<dbReference type="InterPro" id="IPR025110">
    <property type="entry name" value="AMP-bd_C"/>
</dbReference>
<proteinExistence type="inferred from homology"/>
<dbReference type="PANTHER" id="PTHR45527:SF1">
    <property type="entry name" value="FATTY ACID SYNTHASE"/>
    <property type="match status" value="1"/>
</dbReference>
<dbReference type="GO" id="GO:0047527">
    <property type="term" value="F:2,3-dihydroxybenzoate-serine ligase activity"/>
    <property type="evidence" value="ECO:0007669"/>
    <property type="project" value="TreeGrafter"/>
</dbReference>
<dbReference type="Gene3D" id="3.40.50.980">
    <property type="match status" value="2"/>
</dbReference>
<evidence type="ECO:0000313" key="7">
    <source>
        <dbReference type="Proteomes" id="UP000199632"/>
    </source>
</evidence>
<evidence type="ECO:0000256" key="4">
    <source>
        <dbReference type="ARBA" id="ARBA00022553"/>
    </source>
</evidence>
<dbReference type="Proteomes" id="UP000199632">
    <property type="component" value="Unassembled WGS sequence"/>
</dbReference>
<dbReference type="FunFam" id="3.30.300.30:FF:000010">
    <property type="entry name" value="Enterobactin synthetase component F"/>
    <property type="match status" value="1"/>
</dbReference>
<comment type="cofactor">
    <cofactor evidence="1">
        <name>pantetheine 4'-phosphate</name>
        <dbReference type="ChEBI" id="CHEBI:47942"/>
    </cofactor>
</comment>
<dbReference type="EMBL" id="FNQB01000003">
    <property type="protein sequence ID" value="SDZ46979.1"/>
    <property type="molecule type" value="Genomic_DNA"/>
</dbReference>
<dbReference type="Gene3D" id="3.30.300.30">
    <property type="match status" value="1"/>
</dbReference>
<dbReference type="InterPro" id="IPR020806">
    <property type="entry name" value="PKS_PP-bd"/>
</dbReference>
<dbReference type="STRING" id="137265.SAMN05421684_5389"/>
<dbReference type="InterPro" id="IPR045851">
    <property type="entry name" value="AMP-bd_C_sf"/>
</dbReference>
<evidence type="ECO:0000256" key="2">
    <source>
        <dbReference type="ARBA" id="ARBA00006432"/>
    </source>
</evidence>
<dbReference type="OrthoDB" id="4477213at2"/>
<dbReference type="InterPro" id="IPR036736">
    <property type="entry name" value="ACP-like_sf"/>
</dbReference>
<comment type="similarity">
    <text evidence="2">Belongs to the ATP-dependent AMP-binding enzyme family.</text>
</comment>
<dbReference type="FunFam" id="1.10.1200.10:FF:000005">
    <property type="entry name" value="Nonribosomal peptide synthetase 1"/>
    <property type="match status" value="1"/>
</dbReference>
<evidence type="ECO:0000256" key="3">
    <source>
        <dbReference type="ARBA" id="ARBA00022450"/>
    </source>
</evidence>
<dbReference type="Gene3D" id="2.30.38.10">
    <property type="entry name" value="Luciferase, Domain 3"/>
    <property type="match status" value="1"/>
</dbReference>
<dbReference type="InterPro" id="IPR010071">
    <property type="entry name" value="AA_adenyl_dom"/>
</dbReference>
<dbReference type="GO" id="GO:0009239">
    <property type="term" value="P:enterobactin biosynthetic process"/>
    <property type="evidence" value="ECO:0007669"/>
    <property type="project" value="TreeGrafter"/>
</dbReference>
<dbReference type="SMART" id="SM00823">
    <property type="entry name" value="PKS_PP"/>
    <property type="match status" value="1"/>
</dbReference>
<dbReference type="NCBIfam" id="TIGR01733">
    <property type="entry name" value="AA-adenyl-dom"/>
    <property type="match status" value="1"/>
</dbReference>
<dbReference type="CDD" id="cd05930">
    <property type="entry name" value="A_NRPS"/>
    <property type="match status" value="1"/>
</dbReference>
<keyword evidence="7" id="KW-1185">Reference proteome</keyword>
<evidence type="ECO:0000256" key="1">
    <source>
        <dbReference type="ARBA" id="ARBA00001957"/>
    </source>
</evidence>
<dbReference type="InterPro" id="IPR009081">
    <property type="entry name" value="PP-bd_ACP"/>
</dbReference>
<reference evidence="7" key="1">
    <citation type="submission" date="2016-10" db="EMBL/GenBank/DDBJ databases">
        <authorList>
            <person name="Varghese N."/>
            <person name="Submissions S."/>
        </authorList>
    </citation>
    <scope>NUCLEOTIDE SEQUENCE [LARGE SCALE GENOMIC DNA]</scope>
    <source>
        <strain evidence="7">DSM 44718</strain>
    </source>
</reference>
<sequence length="593" mass="62026">MTVLAEPLAAGEAPGQPWRSVVDRFVRVATDHPDRPALVHEGIAVPYAELAARSAAVAAGLTARGAGPGSVVGLLLPRGIDLVVGLLGTLRAGAAYLPLDPALPADRLAYMCDQAGPAILLSDAAHRHRLPPARARRVLTVETCARSAPSGVGTSAIRPGDTAYAIYTSGSTGEPKAVEVTHGSLTALLDGLGRLAERAPSRVGWNASPSFDASVQQWLRLCRGDTVVMVGDAVRADPTALAALVDAEGLDELDITPSHLVSLLDQLSLERPLRLLIGGEAIPPGLWSRLAALRAAGRLDPINLYGPTECTVDATWTPVDDSGGPHLGGPLPGTRVYLLDADLRPAPEGELYLAGSGVARGYLGRPALTAQRFVADLVAADGGRMYRTGDRARVGPDGRLEFLGRADDQVKVRGYRIELGEIEAVLSHCPGVAQAVVVLRDDAPGGPGLVGYCRTGRASQFDVDAVRRAAAAHLPDYMLPAALVPLDRFPLTTSGKVDRAALPAPVRPAADPLGGPPLTAAEQTVAAVWCEVLGVAEVGADDNFFDIGGQSLLAIGLAARLRRRLGRPVPLVAVFKHPVLRQFAAYLDRQAPR</sequence>
<dbReference type="SUPFAM" id="SSF56801">
    <property type="entry name" value="Acetyl-CoA synthetase-like"/>
    <property type="match status" value="1"/>
</dbReference>
<dbReference type="GO" id="GO:0031177">
    <property type="term" value="F:phosphopantetheine binding"/>
    <property type="evidence" value="ECO:0007669"/>
    <property type="project" value="InterPro"/>
</dbReference>
<dbReference type="GO" id="GO:0005829">
    <property type="term" value="C:cytosol"/>
    <property type="evidence" value="ECO:0007669"/>
    <property type="project" value="TreeGrafter"/>
</dbReference>
<dbReference type="RefSeq" id="WP_090798744.1">
    <property type="nucleotide sequence ID" value="NZ_FNQB01000003.1"/>
</dbReference>
<dbReference type="FunFam" id="3.40.50.980:FF:000001">
    <property type="entry name" value="Non-ribosomal peptide synthetase"/>
    <property type="match status" value="1"/>
</dbReference>
<dbReference type="InterPro" id="IPR000873">
    <property type="entry name" value="AMP-dep_synth/lig_dom"/>
</dbReference>
<gene>
    <name evidence="6" type="ORF">SAMN05421684_5389</name>
</gene>
<keyword evidence="3" id="KW-0596">Phosphopantetheine</keyword>
<dbReference type="Pfam" id="PF13193">
    <property type="entry name" value="AMP-binding_C"/>
    <property type="match status" value="1"/>
</dbReference>
<feature type="domain" description="Carrier" evidence="5">
    <location>
        <begin position="516"/>
        <end position="591"/>
    </location>
</feature>
<dbReference type="SUPFAM" id="SSF47336">
    <property type="entry name" value="ACP-like"/>
    <property type="match status" value="1"/>
</dbReference>
<keyword evidence="4" id="KW-0597">Phosphoprotein</keyword>
<accession>A0A1H3TCC3</accession>
<dbReference type="Pfam" id="PF00550">
    <property type="entry name" value="PP-binding"/>
    <property type="match status" value="1"/>
</dbReference>
<dbReference type="Gene3D" id="3.40.50.1820">
    <property type="entry name" value="alpha/beta hydrolase"/>
    <property type="match status" value="1"/>
</dbReference>